<dbReference type="EMBL" id="JBHRSP010000053">
    <property type="protein sequence ID" value="MFC3076359.1"/>
    <property type="molecule type" value="Genomic_DNA"/>
</dbReference>
<protein>
    <recommendedName>
        <fullName evidence="3">DNA-binding protein</fullName>
    </recommendedName>
</protein>
<dbReference type="Proteomes" id="UP001595377">
    <property type="component" value="Unassembled WGS sequence"/>
</dbReference>
<evidence type="ECO:0000313" key="1">
    <source>
        <dbReference type="EMBL" id="MFC3076359.1"/>
    </source>
</evidence>
<dbReference type="RefSeq" id="WP_257316674.1">
    <property type="nucleotide sequence ID" value="NZ_JANFDG010000021.1"/>
</dbReference>
<sequence>MRKIQVVKEILVGTGKEVAEALGLEPRRFQQLIQEGHIEGRLGRNEYDVARCLSTYRGYLDSLRR</sequence>
<accession>A0ABV7DPN7</accession>
<name>A0ABV7DPN7_9HYPH</name>
<evidence type="ECO:0008006" key="3">
    <source>
        <dbReference type="Google" id="ProtNLM"/>
    </source>
</evidence>
<organism evidence="1 2">
    <name type="scientific">Shinella pollutisoli</name>
    <dbReference type="NCBI Taxonomy" id="2250594"/>
    <lineage>
        <taxon>Bacteria</taxon>
        <taxon>Pseudomonadati</taxon>
        <taxon>Pseudomonadota</taxon>
        <taxon>Alphaproteobacteria</taxon>
        <taxon>Hyphomicrobiales</taxon>
        <taxon>Rhizobiaceae</taxon>
        <taxon>Shinella</taxon>
    </lineage>
</organism>
<comment type="caution">
    <text evidence="1">The sequence shown here is derived from an EMBL/GenBank/DDBJ whole genome shotgun (WGS) entry which is preliminary data.</text>
</comment>
<gene>
    <name evidence="1" type="ORF">ACFOHH_24820</name>
</gene>
<proteinExistence type="predicted"/>
<keyword evidence="2" id="KW-1185">Reference proteome</keyword>
<reference evidence="2" key="1">
    <citation type="journal article" date="2019" name="Int. J. Syst. Evol. Microbiol.">
        <title>The Global Catalogue of Microorganisms (GCM) 10K type strain sequencing project: providing services to taxonomists for standard genome sequencing and annotation.</title>
        <authorList>
            <consortium name="The Broad Institute Genomics Platform"/>
            <consortium name="The Broad Institute Genome Sequencing Center for Infectious Disease"/>
            <person name="Wu L."/>
            <person name="Ma J."/>
        </authorList>
    </citation>
    <scope>NUCLEOTIDE SEQUENCE [LARGE SCALE GENOMIC DNA]</scope>
    <source>
        <strain evidence="2">KCTC 52677</strain>
    </source>
</reference>
<evidence type="ECO:0000313" key="2">
    <source>
        <dbReference type="Proteomes" id="UP001595377"/>
    </source>
</evidence>